<dbReference type="SUPFAM" id="SSF52047">
    <property type="entry name" value="RNI-like"/>
    <property type="match status" value="1"/>
</dbReference>
<dbReference type="Proteomes" id="UP000649617">
    <property type="component" value="Unassembled WGS sequence"/>
</dbReference>
<dbReference type="OrthoDB" id="418508at2759"/>
<evidence type="ECO:0000256" key="1">
    <source>
        <dbReference type="SAM" id="Phobius"/>
    </source>
</evidence>
<keyword evidence="3" id="KW-1185">Reference proteome</keyword>
<dbReference type="EMBL" id="CAJNIZ010045526">
    <property type="protein sequence ID" value="CAE7722703.1"/>
    <property type="molecule type" value="Genomic_DNA"/>
</dbReference>
<dbReference type="Gene3D" id="3.80.10.10">
    <property type="entry name" value="Ribonuclease Inhibitor"/>
    <property type="match status" value="1"/>
</dbReference>
<reference evidence="2" key="1">
    <citation type="submission" date="2021-02" db="EMBL/GenBank/DDBJ databases">
        <authorList>
            <person name="Dougan E. K."/>
            <person name="Rhodes N."/>
            <person name="Thang M."/>
            <person name="Chan C."/>
        </authorList>
    </citation>
    <scope>NUCLEOTIDE SEQUENCE</scope>
</reference>
<comment type="caution">
    <text evidence="2">The sequence shown here is derived from an EMBL/GenBank/DDBJ whole genome shotgun (WGS) entry which is preliminary data.</text>
</comment>
<dbReference type="AlphaFoldDB" id="A0A812X7V9"/>
<gene>
    <name evidence="2" type="primary">UVR8</name>
    <name evidence="2" type="ORF">SPIL2461_LOCUS20622</name>
</gene>
<feature type="transmembrane region" description="Helical" evidence="1">
    <location>
        <begin position="12"/>
        <end position="33"/>
    </location>
</feature>
<proteinExistence type="predicted"/>
<name>A0A812X7V9_SYMPI</name>
<keyword evidence="1" id="KW-1133">Transmembrane helix</keyword>
<keyword evidence="1" id="KW-0472">Membrane</keyword>
<dbReference type="PROSITE" id="PS51257">
    <property type="entry name" value="PROKAR_LIPOPROTEIN"/>
    <property type="match status" value="1"/>
</dbReference>
<evidence type="ECO:0000313" key="2">
    <source>
        <dbReference type="EMBL" id="CAE7722703.1"/>
    </source>
</evidence>
<organism evidence="2 3">
    <name type="scientific">Symbiodinium pilosum</name>
    <name type="common">Dinoflagellate</name>
    <dbReference type="NCBI Taxonomy" id="2952"/>
    <lineage>
        <taxon>Eukaryota</taxon>
        <taxon>Sar</taxon>
        <taxon>Alveolata</taxon>
        <taxon>Dinophyceae</taxon>
        <taxon>Suessiales</taxon>
        <taxon>Symbiodiniaceae</taxon>
        <taxon>Symbiodinium</taxon>
    </lineage>
</organism>
<protein>
    <submittedName>
        <fullName evidence="2">UVR8 protein</fullName>
    </submittedName>
</protein>
<evidence type="ECO:0000313" key="3">
    <source>
        <dbReference type="Proteomes" id="UP000649617"/>
    </source>
</evidence>
<dbReference type="InterPro" id="IPR032675">
    <property type="entry name" value="LRR_dom_sf"/>
</dbReference>
<sequence>MAKVPVEEGTASLVASLVSCAAASVIMVMAWAARKICKIHRKVSPKACAQYSLTDPTDLIRYLIETDVRLVRLSYLLELQQNKLPWPRRQEADDVVLETGETALVTASELQHLSQPTNRRFFTTSGKLIHFGSVSHCWESMEHPDPWSFQLNVQRFRNMEGERSQVWLFIDFMSLFQYPRNKAQTQSFFKALQGMHVLYTHELVKVEILEELTLLDMQSAGSNHQISVYNDASSCVEQVPIATLKLNRVPYRQRGWCQAEQEWASLQETFARRVPMPPDLFSQCMDMCRFTHRNDSVLVQELQEKIFLQKAHETTKLNLQLPDDQVPVLCAALPYFGSLDVVIIRDTRLGCEGARRIVESGARHIHLDDCELGDKEALAIADALETTTGVDQLTLRHTHMTPVGVEALRAATKVFGAVCINLDEQKISGVVAQSVGPTSSMETTDTLRHLSFVSVETPPSPPPRFPILLRASRWTKHM</sequence>
<keyword evidence="1" id="KW-0812">Transmembrane</keyword>
<accession>A0A812X7V9</accession>